<protein>
    <submittedName>
        <fullName evidence="2">Uncharacterized protein</fullName>
    </submittedName>
</protein>
<feature type="coiled-coil region" evidence="1">
    <location>
        <begin position="3"/>
        <end position="30"/>
    </location>
</feature>
<proteinExistence type="predicted"/>
<keyword evidence="3" id="KW-1185">Reference proteome</keyword>
<reference evidence="2 3" key="1">
    <citation type="journal article" date="2011" name="Appl. Environ. Microbiol.">
        <title>Methanogenic archaea isolated from Taiwan's Chelungpu fault.</title>
        <authorList>
            <person name="Wu S.Y."/>
            <person name="Lai M.C."/>
        </authorList>
    </citation>
    <scope>NUCLEOTIDE SEQUENCE [LARGE SCALE GENOMIC DNA]</scope>
    <source>
        <strain evidence="2 3">St545Mb</strain>
    </source>
</reference>
<comment type="caution">
    <text evidence="2">The sequence shown here is derived from an EMBL/GenBank/DDBJ whole genome shotgun (WGS) entry which is preliminary data.</text>
</comment>
<feature type="non-terminal residue" evidence="2">
    <location>
        <position position="67"/>
    </location>
</feature>
<dbReference type="EMBL" id="JTEO01000046">
    <property type="protein sequence ID" value="MCQ6963924.1"/>
    <property type="molecule type" value="Genomic_DNA"/>
</dbReference>
<organism evidence="2 3">
    <name type="scientific">Methanolobus chelungpuianus</name>
    <dbReference type="NCBI Taxonomy" id="502115"/>
    <lineage>
        <taxon>Archaea</taxon>
        <taxon>Methanobacteriati</taxon>
        <taxon>Methanobacteriota</taxon>
        <taxon>Stenosarchaea group</taxon>
        <taxon>Methanomicrobia</taxon>
        <taxon>Methanosarcinales</taxon>
        <taxon>Methanosarcinaceae</taxon>
        <taxon>Methanolobus</taxon>
    </lineage>
</organism>
<dbReference type="AlphaFoldDB" id="A0AAE3HDL4"/>
<name>A0AAE3HDL4_9EURY</name>
<evidence type="ECO:0000313" key="3">
    <source>
        <dbReference type="Proteomes" id="UP001206983"/>
    </source>
</evidence>
<evidence type="ECO:0000256" key="1">
    <source>
        <dbReference type="SAM" id="Coils"/>
    </source>
</evidence>
<gene>
    <name evidence="2" type="ORF">PV02_12765</name>
</gene>
<feature type="non-terminal residue" evidence="2">
    <location>
        <position position="1"/>
    </location>
</feature>
<accession>A0AAE3HDL4</accession>
<evidence type="ECO:0000313" key="2">
    <source>
        <dbReference type="EMBL" id="MCQ6963924.1"/>
    </source>
</evidence>
<keyword evidence="1" id="KW-0175">Coiled coil</keyword>
<sequence>SDFNSIEEANKHLEEKLLKLNSKKRNWLENKSPIDILNEEMDYLLPLKPSYDTSRRVEARVNKYSVI</sequence>
<dbReference type="Proteomes" id="UP001206983">
    <property type="component" value="Unassembled WGS sequence"/>
</dbReference>